<proteinExistence type="predicted"/>
<accession>A0A6B0UZ51</accession>
<evidence type="ECO:0000256" key="1">
    <source>
        <dbReference type="SAM" id="SignalP"/>
    </source>
</evidence>
<keyword evidence="1" id="KW-0732">Signal</keyword>
<organism evidence="2">
    <name type="scientific">Ixodes ricinus</name>
    <name type="common">Common tick</name>
    <name type="synonym">Acarus ricinus</name>
    <dbReference type="NCBI Taxonomy" id="34613"/>
    <lineage>
        <taxon>Eukaryota</taxon>
        <taxon>Metazoa</taxon>
        <taxon>Ecdysozoa</taxon>
        <taxon>Arthropoda</taxon>
        <taxon>Chelicerata</taxon>
        <taxon>Arachnida</taxon>
        <taxon>Acari</taxon>
        <taxon>Parasitiformes</taxon>
        <taxon>Ixodida</taxon>
        <taxon>Ixodoidea</taxon>
        <taxon>Ixodidae</taxon>
        <taxon>Ixodinae</taxon>
        <taxon>Ixodes</taxon>
    </lineage>
</organism>
<protein>
    <submittedName>
        <fullName evidence="2">Putative secreted protein</fullName>
    </submittedName>
</protein>
<sequence>MSLASAIIVMGLLMLPMRITVCLPQGTLFSMSAYPSPSAHSVSPSTLTATATPGTPSSSFFLASRSREYVIASWNSCCFDASADLRAGSGRTTGAARVLVDSAQRACSLFRVHNRWAPIPTVRLPRPRAIALAFRNLRSWPFLACSKRWKTALGPRTRVTKARREQLTTCAI</sequence>
<reference evidence="2" key="1">
    <citation type="submission" date="2019-12" db="EMBL/GenBank/DDBJ databases">
        <title>An insight into the sialome of adult female Ixodes ricinus ticks feeding for 6 days.</title>
        <authorList>
            <person name="Perner J."/>
            <person name="Ribeiro J.M.C."/>
        </authorList>
    </citation>
    <scope>NUCLEOTIDE SEQUENCE</scope>
    <source>
        <strain evidence="2">Semi-engorged</strain>
        <tissue evidence="2">Salivary glands</tissue>
    </source>
</reference>
<dbReference type="AlphaFoldDB" id="A0A6B0UZ51"/>
<name>A0A6B0UZ51_IXORI</name>
<evidence type="ECO:0000313" key="2">
    <source>
        <dbReference type="EMBL" id="MXU94856.1"/>
    </source>
</evidence>
<dbReference type="EMBL" id="GIFC01012773">
    <property type="protein sequence ID" value="MXU94856.1"/>
    <property type="molecule type" value="Transcribed_RNA"/>
</dbReference>
<feature type="signal peptide" evidence="1">
    <location>
        <begin position="1"/>
        <end position="22"/>
    </location>
</feature>
<feature type="chain" id="PRO_5025654130" evidence="1">
    <location>
        <begin position="23"/>
        <end position="172"/>
    </location>
</feature>